<organism evidence="1 2">
    <name type="scientific">Hypoxylon rubiginosum</name>
    <dbReference type="NCBI Taxonomy" id="110542"/>
    <lineage>
        <taxon>Eukaryota</taxon>
        <taxon>Fungi</taxon>
        <taxon>Dikarya</taxon>
        <taxon>Ascomycota</taxon>
        <taxon>Pezizomycotina</taxon>
        <taxon>Sordariomycetes</taxon>
        <taxon>Xylariomycetidae</taxon>
        <taxon>Xylariales</taxon>
        <taxon>Hypoxylaceae</taxon>
        <taxon>Hypoxylon</taxon>
    </lineage>
</organism>
<reference evidence="1 2" key="1">
    <citation type="journal article" date="2022" name="New Phytol.">
        <title>Ecological generalism drives hyperdiversity of secondary metabolite gene clusters in xylarialean endophytes.</title>
        <authorList>
            <person name="Franco M.E.E."/>
            <person name="Wisecaver J.H."/>
            <person name="Arnold A.E."/>
            <person name="Ju Y.M."/>
            <person name="Slot J.C."/>
            <person name="Ahrendt S."/>
            <person name="Moore L.P."/>
            <person name="Eastman K.E."/>
            <person name="Scott K."/>
            <person name="Konkel Z."/>
            <person name="Mondo S.J."/>
            <person name="Kuo A."/>
            <person name="Hayes R.D."/>
            <person name="Haridas S."/>
            <person name="Andreopoulos B."/>
            <person name="Riley R."/>
            <person name="LaButti K."/>
            <person name="Pangilinan J."/>
            <person name="Lipzen A."/>
            <person name="Amirebrahimi M."/>
            <person name="Yan J."/>
            <person name="Adam C."/>
            <person name="Keymanesh K."/>
            <person name="Ng V."/>
            <person name="Louie K."/>
            <person name="Northen T."/>
            <person name="Drula E."/>
            <person name="Henrissat B."/>
            <person name="Hsieh H.M."/>
            <person name="Youens-Clark K."/>
            <person name="Lutzoni F."/>
            <person name="Miadlikowska J."/>
            <person name="Eastwood D.C."/>
            <person name="Hamelin R.C."/>
            <person name="Grigoriev I.V."/>
            <person name="U'Ren J.M."/>
        </authorList>
    </citation>
    <scope>NUCLEOTIDE SEQUENCE [LARGE SCALE GENOMIC DNA]</scope>
    <source>
        <strain evidence="1 2">CBS 119005</strain>
    </source>
</reference>
<keyword evidence="2" id="KW-1185">Reference proteome</keyword>
<evidence type="ECO:0000313" key="1">
    <source>
        <dbReference type="EMBL" id="KAI4870430.1"/>
    </source>
</evidence>
<accession>A0ACB9ZF31</accession>
<gene>
    <name evidence="1" type="ORF">F4820DRAFT_255502</name>
</gene>
<sequence length="182" mass="19795">MVDYEVSAANSVSSHVSQLLRTIGSWSRPSGHGLYMFRSMFVASSTAALVGLSVAAAAGIVTGSGSLGFLIGSCLGFVGGSLHYYRMCLAQALASLDEHPRLMQLHLAYNFPWFGYQHMRTNQLRSEYFRGGSYARQGNLIAAWQSASASLDEIHDRTTGLILEAIIKREASRGVVDDKDKE</sequence>
<name>A0ACB9ZF31_9PEZI</name>
<protein>
    <submittedName>
        <fullName evidence="1">Uncharacterized protein</fullName>
    </submittedName>
</protein>
<dbReference type="EMBL" id="MU393424">
    <property type="protein sequence ID" value="KAI4870430.1"/>
    <property type="molecule type" value="Genomic_DNA"/>
</dbReference>
<evidence type="ECO:0000313" key="2">
    <source>
        <dbReference type="Proteomes" id="UP001497700"/>
    </source>
</evidence>
<comment type="caution">
    <text evidence="1">The sequence shown here is derived from an EMBL/GenBank/DDBJ whole genome shotgun (WGS) entry which is preliminary data.</text>
</comment>
<dbReference type="Proteomes" id="UP001497700">
    <property type="component" value="Unassembled WGS sequence"/>
</dbReference>
<proteinExistence type="predicted"/>